<dbReference type="Gene3D" id="3.30.1310.10">
    <property type="entry name" value="Nucleoid-associated protein YbaB-like domain"/>
    <property type="match status" value="1"/>
</dbReference>
<dbReference type="Pfam" id="PF02575">
    <property type="entry name" value="YbaB_DNA_bd"/>
    <property type="match status" value="1"/>
</dbReference>
<feature type="coiled-coil region" evidence="1">
    <location>
        <begin position="2"/>
        <end position="33"/>
    </location>
</feature>
<evidence type="ECO:0000313" key="2">
    <source>
        <dbReference type="EMBL" id="MFI7441387.1"/>
    </source>
</evidence>
<keyword evidence="1" id="KW-0175">Coiled coil</keyword>
<organism evidence="2 3">
    <name type="scientific">Nonomuraea indica</name>
    <dbReference type="NCBI Taxonomy" id="1581193"/>
    <lineage>
        <taxon>Bacteria</taxon>
        <taxon>Bacillati</taxon>
        <taxon>Actinomycetota</taxon>
        <taxon>Actinomycetes</taxon>
        <taxon>Streptosporangiales</taxon>
        <taxon>Streptosporangiaceae</taxon>
        <taxon>Nonomuraea</taxon>
    </lineage>
</organism>
<sequence length="127" mass="14029">MANAFEAEITQLAAEVNQKIARIRETYEELSTLEHTAHSRDEMVSVTVGRHGQVRGIRLNPRVYRTLSPSELADAIMQQVNDATAAVSERSRQLLAPLMPEDVPLEQVFGEHATLDAFLPAPVEPAP</sequence>
<protein>
    <submittedName>
        <fullName evidence="2">YbaB/EbfC family nucleoid-associated protein</fullName>
    </submittedName>
</protein>
<proteinExistence type="predicted"/>
<dbReference type="InterPro" id="IPR036894">
    <property type="entry name" value="YbaB-like_sf"/>
</dbReference>
<dbReference type="Proteomes" id="UP001612928">
    <property type="component" value="Unassembled WGS sequence"/>
</dbReference>
<evidence type="ECO:0000313" key="3">
    <source>
        <dbReference type="Proteomes" id="UP001612928"/>
    </source>
</evidence>
<dbReference type="SUPFAM" id="SSF82607">
    <property type="entry name" value="YbaB-like"/>
    <property type="match status" value="1"/>
</dbReference>
<comment type="caution">
    <text evidence="2">The sequence shown here is derived from an EMBL/GenBank/DDBJ whole genome shotgun (WGS) entry which is preliminary data.</text>
</comment>
<name>A0ABW8A4F5_9ACTN</name>
<dbReference type="EMBL" id="JBITMB010000003">
    <property type="protein sequence ID" value="MFI7441387.1"/>
    <property type="molecule type" value="Genomic_DNA"/>
</dbReference>
<evidence type="ECO:0000256" key="1">
    <source>
        <dbReference type="SAM" id="Coils"/>
    </source>
</evidence>
<keyword evidence="3" id="KW-1185">Reference proteome</keyword>
<gene>
    <name evidence="2" type="ORF">ACIBP5_15630</name>
</gene>
<dbReference type="InterPro" id="IPR004401">
    <property type="entry name" value="YbaB/EbfC"/>
</dbReference>
<dbReference type="RefSeq" id="WP_397021240.1">
    <property type="nucleotide sequence ID" value="NZ_JBITMB010000003.1"/>
</dbReference>
<accession>A0ABW8A4F5</accession>
<reference evidence="2 3" key="1">
    <citation type="submission" date="2024-10" db="EMBL/GenBank/DDBJ databases">
        <title>The Natural Products Discovery Center: Release of the First 8490 Sequenced Strains for Exploring Actinobacteria Biosynthetic Diversity.</title>
        <authorList>
            <person name="Kalkreuter E."/>
            <person name="Kautsar S.A."/>
            <person name="Yang D."/>
            <person name="Bader C.D."/>
            <person name="Teijaro C.N."/>
            <person name="Fluegel L."/>
            <person name="Davis C.M."/>
            <person name="Simpson J.R."/>
            <person name="Lauterbach L."/>
            <person name="Steele A.D."/>
            <person name="Gui C."/>
            <person name="Meng S."/>
            <person name="Li G."/>
            <person name="Viehrig K."/>
            <person name="Ye F."/>
            <person name="Su P."/>
            <person name="Kiefer A.F."/>
            <person name="Nichols A."/>
            <person name="Cepeda A.J."/>
            <person name="Yan W."/>
            <person name="Fan B."/>
            <person name="Jiang Y."/>
            <person name="Adhikari A."/>
            <person name="Zheng C.-J."/>
            <person name="Schuster L."/>
            <person name="Cowan T.M."/>
            <person name="Smanski M.J."/>
            <person name="Chevrette M.G."/>
            <person name="De Carvalho L.P.S."/>
            <person name="Shen B."/>
        </authorList>
    </citation>
    <scope>NUCLEOTIDE SEQUENCE [LARGE SCALE GENOMIC DNA]</scope>
    <source>
        <strain evidence="2 3">NPDC049503</strain>
    </source>
</reference>